<dbReference type="Gene3D" id="2.40.50.140">
    <property type="entry name" value="Nucleic acid-binding proteins"/>
    <property type="match status" value="1"/>
</dbReference>
<dbReference type="GO" id="GO:0006281">
    <property type="term" value="P:DNA repair"/>
    <property type="evidence" value="ECO:0007669"/>
    <property type="project" value="UniProtKB-UniRule"/>
</dbReference>
<dbReference type="GO" id="GO:0016787">
    <property type="term" value="F:hydrolase activity"/>
    <property type="evidence" value="ECO:0007669"/>
    <property type="project" value="UniProtKB-KW"/>
</dbReference>
<comment type="subunit">
    <text evidence="6">Homotetramer. Forms an RuvA(8)-RuvB(12)-Holliday junction (HJ) complex. HJ DNA is sandwiched between 2 RuvA tetramers; dsDNA enters through RuvA and exits via RuvB. An RuvB hexamer assembles on each DNA strand where it exits the tetramer. Each RuvB hexamer is contacted by two RuvA subunits (via domain III) on 2 adjacent RuvB subunits; this complex drives branch migration. In the full resolvosome a probable DNA-RuvA(4)-RuvB(12)-RuvC(2) complex forms which resolves the HJ.</text>
</comment>
<dbReference type="InterPro" id="IPR012340">
    <property type="entry name" value="NA-bd_OB-fold"/>
</dbReference>
<dbReference type="GO" id="GO:0005524">
    <property type="term" value="F:ATP binding"/>
    <property type="evidence" value="ECO:0007669"/>
    <property type="project" value="InterPro"/>
</dbReference>
<comment type="caution">
    <text evidence="8">The sequence shown here is derived from an EMBL/GenBank/DDBJ whole genome shotgun (WGS) entry which is preliminary data.</text>
</comment>
<comment type="similarity">
    <text evidence="6">Belongs to the RuvA family.</text>
</comment>
<dbReference type="InterPro" id="IPR013849">
    <property type="entry name" value="DNA_helicase_Holl-junc_RuvA_I"/>
</dbReference>
<dbReference type="Pfam" id="PF01330">
    <property type="entry name" value="RuvA_N"/>
    <property type="match status" value="1"/>
</dbReference>
<comment type="domain">
    <text evidence="6">Has three domains with a flexible linker between the domains II and III and assumes an 'L' shape. Domain III is highly mobile and contacts RuvB.</text>
</comment>
<dbReference type="InterPro" id="IPR003583">
    <property type="entry name" value="Hlx-hairpin-Hlx_DNA-bd_motif"/>
</dbReference>
<dbReference type="InterPro" id="IPR000085">
    <property type="entry name" value="RuvA"/>
</dbReference>
<dbReference type="Gene3D" id="1.10.150.20">
    <property type="entry name" value="5' to 3' exonuclease, C-terminal subdomain"/>
    <property type="match status" value="1"/>
</dbReference>
<dbReference type="EMBL" id="DTHJ01000110">
    <property type="protein sequence ID" value="HHS63000.1"/>
    <property type="molecule type" value="Genomic_DNA"/>
</dbReference>
<feature type="domain" description="Helix-hairpin-helix DNA-binding motif class 1" evidence="7">
    <location>
        <begin position="107"/>
        <end position="126"/>
    </location>
</feature>
<dbReference type="SUPFAM" id="SSF47781">
    <property type="entry name" value="RuvA domain 2-like"/>
    <property type="match status" value="1"/>
</dbReference>
<proteinExistence type="inferred from homology"/>
<comment type="caution">
    <text evidence="6">Lacks conserved residue(s) required for the propagation of feature annotation.</text>
</comment>
<evidence type="ECO:0000313" key="8">
    <source>
        <dbReference type="EMBL" id="HHS63000.1"/>
    </source>
</evidence>
<keyword evidence="8" id="KW-0378">Hydrolase</keyword>
<keyword evidence="3 6" id="KW-0238">DNA-binding</keyword>
<dbReference type="Pfam" id="PF07499">
    <property type="entry name" value="RuvA_C"/>
    <property type="match status" value="1"/>
</dbReference>
<accession>A0A7C6EH14</accession>
<keyword evidence="4 6" id="KW-0233">DNA recombination</keyword>
<feature type="region of interest" description="Domain III" evidence="6">
    <location>
        <begin position="140"/>
        <end position="181"/>
    </location>
</feature>
<dbReference type="SUPFAM" id="SSF50249">
    <property type="entry name" value="Nucleic acid-binding proteins"/>
    <property type="match status" value="1"/>
</dbReference>
<keyword evidence="5 6" id="KW-0234">DNA repair</keyword>
<protein>
    <recommendedName>
        <fullName evidence="6">Holliday junction branch migration complex subunit RuvA</fullName>
    </recommendedName>
</protein>
<dbReference type="SMART" id="SM00278">
    <property type="entry name" value="HhH1"/>
    <property type="match status" value="2"/>
</dbReference>
<comment type="function">
    <text evidence="6">The RuvA-RuvB-RuvC complex processes Holliday junction (HJ) DNA during genetic recombination and DNA repair, while the RuvA-RuvB complex plays an important role in the rescue of blocked DNA replication forks via replication fork reversal (RFR). RuvA specifically binds to HJ cruciform DNA, conferring on it an open structure. The RuvB hexamer acts as an ATP-dependent pump, pulling dsDNA into and through the RuvAB complex. HJ branch migration allows RuvC to scan DNA until it finds its consensus sequence, where it cleaves and resolves the cruciform DNA.</text>
</comment>
<evidence type="ECO:0000256" key="4">
    <source>
        <dbReference type="ARBA" id="ARBA00023172"/>
    </source>
</evidence>
<evidence type="ECO:0000256" key="2">
    <source>
        <dbReference type="ARBA" id="ARBA00022763"/>
    </source>
</evidence>
<dbReference type="GO" id="GO:0000400">
    <property type="term" value="F:four-way junction DNA binding"/>
    <property type="evidence" value="ECO:0007669"/>
    <property type="project" value="UniProtKB-UniRule"/>
</dbReference>
<dbReference type="NCBIfam" id="TIGR00084">
    <property type="entry name" value="ruvA"/>
    <property type="match status" value="1"/>
</dbReference>
<dbReference type="SUPFAM" id="SSF46929">
    <property type="entry name" value="DNA helicase RuvA subunit, C-terminal domain"/>
    <property type="match status" value="1"/>
</dbReference>
<evidence type="ECO:0000259" key="7">
    <source>
        <dbReference type="SMART" id="SM00278"/>
    </source>
</evidence>
<dbReference type="HAMAP" id="MF_00031">
    <property type="entry name" value="DNA_HJ_migration_RuvA"/>
    <property type="match status" value="1"/>
</dbReference>
<feature type="domain" description="Helix-hairpin-helix DNA-binding motif class 1" evidence="7">
    <location>
        <begin position="72"/>
        <end position="91"/>
    </location>
</feature>
<reference evidence="8" key="1">
    <citation type="journal article" date="2020" name="mSystems">
        <title>Genome- and Community-Level Interaction Insights into Carbon Utilization and Element Cycling Functions of Hydrothermarchaeota in Hydrothermal Sediment.</title>
        <authorList>
            <person name="Zhou Z."/>
            <person name="Liu Y."/>
            <person name="Xu W."/>
            <person name="Pan J."/>
            <person name="Luo Z.H."/>
            <person name="Li M."/>
        </authorList>
    </citation>
    <scope>NUCLEOTIDE SEQUENCE [LARGE SCALE GENOMIC DNA]</scope>
    <source>
        <strain evidence="8">SpSt-783</strain>
    </source>
</reference>
<dbReference type="GO" id="GO:0009378">
    <property type="term" value="F:four-way junction helicase activity"/>
    <property type="evidence" value="ECO:0007669"/>
    <property type="project" value="InterPro"/>
</dbReference>
<dbReference type="GO" id="GO:0009379">
    <property type="term" value="C:Holliday junction helicase complex"/>
    <property type="evidence" value="ECO:0007669"/>
    <property type="project" value="InterPro"/>
</dbReference>
<gene>
    <name evidence="6 8" type="primary">ruvA</name>
    <name evidence="8" type="ORF">ENV70_05245</name>
</gene>
<dbReference type="AlphaFoldDB" id="A0A7C6EH14"/>
<dbReference type="Pfam" id="PF14520">
    <property type="entry name" value="HHH_5"/>
    <property type="match status" value="1"/>
</dbReference>
<dbReference type="GO" id="GO:0005737">
    <property type="term" value="C:cytoplasm"/>
    <property type="evidence" value="ECO:0007669"/>
    <property type="project" value="UniProtKB-SubCell"/>
</dbReference>
<name>A0A7C6EH14_UNCW3</name>
<evidence type="ECO:0000256" key="6">
    <source>
        <dbReference type="HAMAP-Rule" id="MF_00031"/>
    </source>
</evidence>
<evidence type="ECO:0000256" key="1">
    <source>
        <dbReference type="ARBA" id="ARBA00022490"/>
    </source>
</evidence>
<sequence>MIGRLSGKIVEKNPPYLILDVSGIGFLIQLPLNAFEKLEINQEIILYTKSLIKEEEILLFGFLEKTELEIFEALISVPGLGPKSALTLLSNFTPEEITKAIEEENLELLSSVPRIGKKLASKIILEMKGKLNFVKAKGTFEQALNALCALGLNRNEALTRLKGLPNNLTVEELIKEALRGR</sequence>
<dbReference type="InterPro" id="IPR036267">
    <property type="entry name" value="RuvA_C_sf"/>
</dbReference>
<dbReference type="GO" id="GO:0048476">
    <property type="term" value="C:Holliday junction resolvase complex"/>
    <property type="evidence" value="ECO:0007669"/>
    <property type="project" value="UniProtKB-UniRule"/>
</dbReference>
<organism evidence="8">
    <name type="scientific">candidate division WOR-3 bacterium</name>
    <dbReference type="NCBI Taxonomy" id="2052148"/>
    <lineage>
        <taxon>Bacteria</taxon>
        <taxon>Bacteria division WOR-3</taxon>
    </lineage>
</organism>
<keyword evidence="2 6" id="KW-0227">DNA damage</keyword>
<keyword evidence="1 6" id="KW-0963">Cytoplasm</keyword>
<dbReference type="InterPro" id="IPR010994">
    <property type="entry name" value="RuvA_2-like"/>
</dbReference>
<comment type="subcellular location">
    <subcellularLocation>
        <location evidence="6">Cytoplasm</location>
    </subcellularLocation>
</comment>
<evidence type="ECO:0000256" key="5">
    <source>
        <dbReference type="ARBA" id="ARBA00023204"/>
    </source>
</evidence>
<dbReference type="Gene3D" id="1.10.8.10">
    <property type="entry name" value="DNA helicase RuvA subunit, C-terminal domain"/>
    <property type="match status" value="1"/>
</dbReference>
<dbReference type="InterPro" id="IPR011114">
    <property type="entry name" value="RuvA_C"/>
</dbReference>
<dbReference type="GO" id="GO:0006310">
    <property type="term" value="P:DNA recombination"/>
    <property type="evidence" value="ECO:0007669"/>
    <property type="project" value="UniProtKB-UniRule"/>
</dbReference>
<dbReference type="CDD" id="cd14332">
    <property type="entry name" value="UBA_RuvA_C"/>
    <property type="match status" value="1"/>
</dbReference>
<evidence type="ECO:0000256" key="3">
    <source>
        <dbReference type="ARBA" id="ARBA00023125"/>
    </source>
</evidence>